<dbReference type="Gramene" id="TVU46538">
    <property type="protein sequence ID" value="TVU46538"/>
    <property type="gene ID" value="EJB05_06079"/>
</dbReference>
<comment type="caution">
    <text evidence="1">The sequence shown here is derived from an EMBL/GenBank/DDBJ whole genome shotgun (WGS) entry which is preliminary data.</text>
</comment>
<dbReference type="Gene3D" id="2.40.10.120">
    <property type="match status" value="1"/>
</dbReference>
<dbReference type="Pfam" id="PF13365">
    <property type="entry name" value="Trypsin_2"/>
    <property type="match status" value="1"/>
</dbReference>
<organism evidence="1 2">
    <name type="scientific">Eragrostis curvula</name>
    <name type="common">weeping love grass</name>
    <dbReference type="NCBI Taxonomy" id="38414"/>
    <lineage>
        <taxon>Eukaryota</taxon>
        <taxon>Viridiplantae</taxon>
        <taxon>Streptophyta</taxon>
        <taxon>Embryophyta</taxon>
        <taxon>Tracheophyta</taxon>
        <taxon>Spermatophyta</taxon>
        <taxon>Magnoliopsida</taxon>
        <taxon>Liliopsida</taxon>
        <taxon>Poales</taxon>
        <taxon>Poaceae</taxon>
        <taxon>PACMAD clade</taxon>
        <taxon>Chloridoideae</taxon>
        <taxon>Eragrostideae</taxon>
        <taxon>Eragrostidinae</taxon>
        <taxon>Eragrostis</taxon>
    </lineage>
</organism>
<dbReference type="PANTHER" id="PTHR18868">
    <property type="entry name" value="OS07G0665300 PROTEIN-RELATED"/>
    <property type="match status" value="1"/>
</dbReference>
<name>A0A5J9WEA8_9POAL</name>
<evidence type="ECO:0000313" key="2">
    <source>
        <dbReference type="Proteomes" id="UP000324897"/>
    </source>
</evidence>
<dbReference type="EMBL" id="RWGY01000004">
    <property type="protein sequence ID" value="TVU46538.1"/>
    <property type="molecule type" value="Genomic_DNA"/>
</dbReference>
<evidence type="ECO:0000313" key="1">
    <source>
        <dbReference type="EMBL" id="TVU46538.1"/>
    </source>
</evidence>
<protein>
    <submittedName>
        <fullName evidence="1">Uncharacterized protein</fullName>
    </submittedName>
</protein>
<accession>A0A5J9WEA8</accession>
<dbReference type="InterPro" id="IPR009003">
    <property type="entry name" value="Peptidase_S1_PA"/>
</dbReference>
<dbReference type="Proteomes" id="UP000324897">
    <property type="component" value="Chromosome 5"/>
</dbReference>
<sequence length="364" mass="41431">MNIVPSLLSRRRICQLLQAFRDKQRVKDEKHYTHPDACRYVLNKFQVRDGYCLGYPMPPRGDMILVNTFEEPFGDAYPKGVWTTVRETVRSTIDQIIVSLASFKGNTRFFACTGFFIDFDENVTTVMTSASLVRHPERPMEIVEGLEIKVLLPSKQQVEGTLKHYSLRYNVALISVKNFHALHTVNLDYKTANISSPFVTTRLDHTTRDATLVAVGRCFESGVVMAASGNPVYGSGSLHCRLLFYSSCKITKAGIGGPLVDLDGNFIGMNFYDCHIGNPFMLHVDLCGVLKYLKTKETTYDRGFDVSNIDLDDNGKSVRWPLLKPHWCHPDCLKEDDMPHYERGRIRVGRRKYAYKLGRLTLLK</sequence>
<gene>
    <name evidence="1" type="ORF">EJB05_06079</name>
</gene>
<proteinExistence type="predicted"/>
<dbReference type="SUPFAM" id="SSF50494">
    <property type="entry name" value="Trypsin-like serine proteases"/>
    <property type="match status" value="1"/>
</dbReference>
<dbReference type="AlphaFoldDB" id="A0A5J9WEA8"/>
<reference evidence="1 2" key="1">
    <citation type="journal article" date="2019" name="Sci. Rep.">
        <title>A high-quality genome of Eragrostis curvula grass provides insights into Poaceae evolution and supports new strategies to enhance forage quality.</title>
        <authorList>
            <person name="Carballo J."/>
            <person name="Santos B.A.C.M."/>
            <person name="Zappacosta D."/>
            <person name="Garbus I."/>
            <person name="Selva J.P."/>
            <person name="Gallo C.A."/>
            <person name="Diaz A."/>
            <person name="Albertini E."/>
            <person name="Caccamo M."/>
            <person name="Echenique V."/>
        </authorList>
    </citation>
    <scope>NUCLEOTIDE SEQUENCE [LARGE SCALE GENOMIC DNA]</scope>
    <source>
        <strain evidence="2">cv. Victoria</strain>
        <tissue evidence="1">Leaf</tissue>
    </source>
</reference>
<dbReference type="OrthoDB" id="681969at2759"/>
<keyword evidence="2" id="KW-1185">Reference proteome</keyword>